<feature type="signal peptide" evidence="3">
    <location>
        <begin position="1"/>
        <end position="16"/>
    </location>
</feature>
<dbReference type="PANTHER" id="PTHR13878:SF155">
    <property type="entry name" value="ALCOHOL OXIDASE, PUTATIVE (AFU_ORTHOLOGUE AFUA_4G00430)-RELATED"/>
    <property type="match status" value="1"/>
</dbReference>
<feature type="domain" description="FAD-binding PCMH-type" evidence="4">
    <location>
        <begin position="114"/>
        <end position="300"/>
    </location>
</feature>
<keyword evidence="6" id="KW-1185">Reference proteome</keyword>
<keyword evidence="3" id="KW-0732">Signal</keyword>
<dbReference type="GO" id="GO:0071949">
    <property type="term" value="F:FAD binding"/>
    <property type="evidence" value="ECO:0007669"/>
    <property type="project" value="InterPro"/>
</dbReference>
<dbReference type="InterPro" id="IPR006094">
    <property type="entry name" value="Oxid_FAD_bind_N"/>
</dbReference>
<evidence type="ECO:0000259" key="4">
    <source>
        <dbReference type="PROSITE" id="PS51387"/>
    </source>
</evidence>
<dbReference type="OrthoDB" id="9983560at2759"/>
<protein>
    <recommendedName>
        <fullName evidence="4">FAD-binding PCMH-type domain-containing protein</fullName>
    </recommendedName>
</protein>
<dbReference type="PANTHER" id="PTHR13878">
    <property type="entry name" value="GULONOLACTONE OXIDASE"/>
    <property type="match status" value="1"/>
</dbReference>
<name>A0A9W4I036_PENOL</name>
<evidence type="ECO:0000256" key="2">
    <source>
        <dbReference type="ARBA" id="ARBA00023002"/>
    </source>
</evidence>
<comment type="caution">
    <text evidence="5">The sequence shown here is derived from an EMBL/GenBank/DDBJ whole genome shotgun (WGS) entry which is preliminary data.</text>
</comment>
<accession>A0A9W4I036</accession>
<evidence type="ECO:0000313" key="6">
    <source>
        <dbReference type="Proteomes" id="UP001153618"/>
    </source>
</evidence>
<dbReference type="Pfam" id="PF08031">
    <property type="entry name" value="BBE"/>
    <property type="match status" value="1"/>
</dbReference>
<sequence>MVSLSLLSLIAGLAIAAPEAQHCRCRPHEECWPSHQEWSNLNDTIHGNLVAVRPVASVCHGSEFDESACKAVTDQWHDSRWRAAQPGAVQWENWESWAEHDQTCYIESKNDTKCGQGRVSLYSAKVQTAEDIQKAVNFARTNNLRLAIRNSGHDYIGRSTAPESLQIFTNGMKDITFVDDFMPAGAPKGKNEGHAVTIAAGVNLAELYQAAGEKKRTVQGGASHTVGAAGGYIQAGGHSPFGTRGGMASDNALEFQVVTASGTLVIANEYQNIDLFWALRGGGGGTFGVVVNVTVRTLPEVPVVVSSLNITTSLGDDQFWDAVSEYHGALPELNDAGGSGFYFGYPIWPANATTEVSAMTSFLLFAGYTNTSAVDKLYAPLRSKLHKLTGVTVQYDTFALPSVNSTLQRKWGGEGGDSTGGVAAIISRLYSKDLLKSKNGPDRLVKAWRRLRYDSGDSFRGHAVGGGAVTTNAKKIDSAVNPAWRKALTHLVISRAWKTNATVESQHAMIKNATDIEIPLIRSVEGEDQMGAYGNEAHPYEPGFQQSFWGHNYPRLYQIKQKWDPEGLFIARIGVGSEDWDDAGLCLKK</sequence>
<comment type="similarity">
    <text evidence="1">Belongs to the oxygen-dependent FAD-linked oxidoreductase family.</text>
</comment>
<organism evidence="5 6">
    <name type="scientific">Penicillium olsonii</name>
    <dbReference type="NCBI Taxonomy" id="99116"/>
    <lineage>
        <taxon>Eukaryota</taxon>
        <taxon>Fungi</taxon>
        <taxon>Dikarya</taxon>
        <taxon>Ascomycota</taxon>
        <taxon>Pezizomycotina</taxon>
        <taxon>Eurotiomycetes</taxon>
        <taxon>Eurotiomycetidae</taxon>
        <taxon>Eurotiales</taxon>
        <taxon>Aspergillaceae</taxon>
        <taxon>Penicillium</taxon>
    </lineage>
</organism>
<dbReference type="Proteomes" id="UP001153618">
    <property type="component" value="Unassembled WGS sequence"/>
</dbReference>
<dbReference type="Gene3D" id="3.30.465.10">
    <property type="match status" value="2"/>
</dbReference>
<keyword evidence="2" id="KW-0560">Oxidoreductase</keyword>
<dbReference type="SUPFAM" id="SSF56176">
    <property type="entry name" value="FAD-binding/transporter-associated domain-like"/>
    <property type="match status" value="1"/>
</dbReference>
<proteinExistence type="inferred from homology"/>
<dbReference type="GO" id="GO:0016491">
    <property type="term" value="F:oxidoreductase activity"/>
    <property type="evidence" value="ECO:0007669"/>
    <property type="project" value="UniProtKB-KW"/>
</dbReference>
<evidence type="ECO:0000256" key="1">
    <source>
        <dbReference type="ARBA" id="ARBA00005466"/>
    </source>
</evidence>
<dbReference type="EMBL" id="CAJVOS010000039">
    <property type="protein sequence ID" value="CAG8184591.1"/>
    <property type="molecule type" value="Genomic_DNA"/>
</dbReference>
<evidence type="ECO:0000256" key="3">
    <source>
        <dbReference type="SAM" id="SignalP"/>
    </source>
</evidence>
<dbReference type="Pfam" id="PF01565">
    <property type="entry name" value="FAD_binding_4"/>
    <property type="match status" value="1"/>
</dbReference>
<dbReference type="InterPro" id="IPR012951">
    <property type="entry name" value="BBE"/>
</dbReference>
<dbReference type="InterPro" id="IPR016169">
    <property type="entry name" value="FAD-bd_PCMH_sub2"/>
</dbReference>
<gene>
    <name evidence="5" type="ORF">POLS_LOCUS7042</name>
</gene>
<dbReference type="InterPro" id="IPR016166">
    <property type="entry name" value="FAD-bd_PCMH"/>
</dbReference>
<dbReference type="InterPro" id="IPR036318">
    <property type="entry name" value="FAD-bd_PCMH-like_sf"/>
</dbReference>
<reference evidence="5" key="1">
    <citation type="submission" date="2021-07" db="EMBL/GenBank/DDBJ databases">
        <authorList>
            <person name="Branca A.L. A."/>
        </authorList>
    </citation>
    <scope>NUCLEOTIDE SEQUENCE</scope>
</reference>
<dbReference type="PROSITE" id="PS51387">
    <property type="entry name" value="FAD_PCMH"/>
    <property type="match status" value="1"/>
</dbReference>
<dbReference type="InterPro" id="IPR050432">
    <property type="entry name" value="FAD-linked_Oxidoreductases_BP"/>
</dbReference>
<feature type="chain" id="PRO_5040961256" description="FAD-binding PCMH-type domain-containing protein" evidence="3">
    <location>
        <begin position="17"/>
        <end position="589"/>
    </location>
</feature>
<dbReference type="AlphaFoldDB" id="A0A9W4I036"/>
<evidence type="ECO:0000313" key="5">
    <source>
        <dbReference type="EMBL" id="CAG8184591.1"/>
    </source>
</evidence>